<gene>
    <name evidence="1" type="ORF">N7G274_010452</name>
</gene>
<sequence>MSSLMEDSLKDSILTSSYGQYPGRLNNIAIIYQVTWRYYGTYDREVGRYGSRCAVGAFGQVQGSLTCGHVFSYSVMKKILQLLKIWPRNMFPESFLCETGSILIWAALAEFLSLVSVLRPRTPASSLHLGGNFSPVNSTTSPTPECPLV</sequence>
<dbReference type="Proteomes" id="UP001590950">
    <property type="component" value="Unassembled WGS sequence"/>
</dbReference>
<comment type="caution">
    <text evidence="1">The sequence shown here is derived from an EMBL/GenBank/DDBJ whole genome shotgun (WGS) entry which is preliminary data.</text>
</comment>
<keyword evidence="2" id="KW-1185">Reference proteome</keyword>
<reference evidence="1 2" key="1">
    <citation type="submission" date="2024-09" db="EMBL/GenBank/DDBJ databases">
        <title>Rethinking Asexuality: The Enigmatic Case of Functional Sexual Genes in Lepraria (Stereocaulaceae).</title>
        <authorList>
            <person name="Doellman M."/>
            <person name="Sun Y."/>
            <person name="Barcenas-Pena A."/>
            <person name="Lumbsch H.T."/>
            <person name="Grewe F."/>
        </authorList>
    </citation>
    <scope>NUCLEOTIDE SEQUENCE [LARGE SCALE GENOMIC DNA]</scope>
    <source>
        <strain evidence="1 2">Mercado 3170</strain>
    </source>
</reference>
<protein>
    <submittedName>
        <fullName evidence="1">Uncharacterized protein</fullName>
    </submittedName>
</protein>
<evidence type="ECO:0000313" key="1">
    <source>
        <dbReference type="EMBL" id="KAL2036794.1"/>
    </source>
</evidence>
<name>A0ABR3ZTI0_9LECA</name>
<proteinExistence type="predicted"/>
<dbReference type="EMBL" id="JBEFKJ010000050">
    <property type="protein sequence ID" value="KAL2036794.1"/>
    <property type="molecule type" value="Genomic_DNA"/>
</dbReference>
<accession>A0ABR3ZTI0</accession>
<evidence type="ECO:0000313" key="2">
    <source>
        <dbReference type="Proteomes" id="UP001590950"/>
    </source>
</evidence>
<organism evidence="1 2">
    <name type="scientific">Stereocaulon virgatum</name>
    <dbReference type="NCBI Taxonomy" id="373712"/>
    <lineage>
        <taxon>Eukaryota</taxon>
        <taxon>Fungi</taxon>
        <taxon>Dikarya</taxon>
        <taxon>Ascomycota</taxon>
        <taxon>Pezizomycotina</taxon>
        <taxon>Lecanoromycetes</taxon>
        <taxon>OSLEUM clade</taxon>
        <taxon>Lecanoromycetidae</taxon>
        <taxon>Lecanorales</taxon>
        <taxon>Lecanorineae</taxon>
        <taxon>Stereocaulaceae</taxon>
        <taxon>Stereocaulon</taxon>
    </lineage>
</organism>